<keyword evidence="3" id="KW-1185">Reference proteome</keyword>
<organism evidence="2 3">
    <name type="scientific">Hymenolepis diminuta</name>
    <name type="common">Rat tapeworm</name>
    <dbReference type="NCBI Taxonomy" id="6216"/>
    <lineage>
        <taxon>Eukaryota</taxon>
        <taxon>Metazoa</taxon>
        <taxon>Spiralia</taxon>
        <taxon>Lophotrochozoa</taxon>
        <taxon>Platyhelminthes</taxon>
        <taxon>Cestoda</taxon>
        <taxon>Eucestoda</taxon>
        <taxon>Cyclophyllidea</taxon>
        <taxon>Hymenolepididae</taxon>
        <taxon>Hymenolepis</taxon>
    </lineage>
</organism>
<evidence type="ECO:0000313" key="3">
    <source>
        <dbReference type="Proteomes" id="UP000321570"/>
    </source>
</evidence>
<feature type="compositionally biased region" description="Polar residues" evidence="1">
    <location>
        <begin position="76"/>
        <end position="97"/>
    </location>
</feature>
<sequence length="131" mass="15111">FLTSEAVPSQTDNDDLLSSVITLETEFDTEQSHTYDRARFKELPSITGDSKSVGREKQRCPPEQALATRKTRDQKQYPQRNLTLANHSKSVISQNPAWSRPRKKRLQKRKNPNLEIKQPNCHQLLTTSYCL</sequence>
<reference evidence="2 3" key="1">
    <citation type="submission" date="2019-07" db="EMBL/GenBank/DDBJ databases">
        <authorList>
            <person name="Jastrzebski P J."/>
            <person name="Paukszto L."/>
            <person name="Jastrzebski P J."/>
        </authorList>
    </citation>
    <scope>NUCLEOTIDE SEQUENCE [LARGE SCALE GENOMIC DNA]</scope>
    <source>
        <strain evidence="2 3">WMS-il1</strain>
    </source>
</reference>
<dbReference type="AlphaFoldDB" id="A0A564ZAN0"/>
<feature type="compositionally biased region" description="Basic residues" evidence="1">
    <location>
        <begin position="100"/>
        <end position="111"/>
    </location>
</feature>
<proteinExistence type="predicted"/>
<feature type="non-terminal residue" evidence="2">
    <location>
        <position position="1"/>
    </location>
</feature>
<evidence type="ECO:0000256" key="1">
    <source>
        <dbReference type="SAM" id="MobiDB-lite"/>
    </source>
</evidence>
<dbReference type="Proteomes" id="UP000321570">
    <property type="component" value="Unassembled WGS sequence"/>
</dbReference>
<accession>A0A564ZAN0</accession>
<name>A0A564ZAN0_HYMDI</name>
<feature type="region of interest" description="Disordered" evidence="1">
    <location>
        <begin position="46"/>
        <end position="115"/>
    </location>
</feature>
<protein>
    <submittedName>
        <fullName evidence="2">Uncharacterized protein</fullName>
    </submittedName>
</protein>
<gene>
    <name evidence="2" type="ORF">WMSIL1_LOCUS14166</name>
</gene>
<dbReference type="EMBL" id="CABIJS010000706">
    <property type="protein sequence ID" value="VUZ56551.1"/>
    <property type="molecule type" value="Genomic_DNA"/>
</dbReference>
<evidence type="ECO:0000313" key="2">
    <source>
        <dbReference type="EMBL" id="VUZ56551.1"/>
    </source>
</evidence>